<feature type="domain" description="BON" evidence="1">
    <location>
        <begin position="149"/>
        <end position="217"/>
    </location>
</feature>
<dbReference type="InterPro" id="IPR051686">
    <property type="entry name" value="Lipoprotein_DolP"/>
</dbReference>
<dbReference type="Gene3D" id="3.30.1340.30">
    <property type="match status" value="3"/>
</dbReference>
<evidence type="ECO:0000313" key="2">
    <source>
        <dbReference type="EMBL" id="RAK59582.1"/>
    </source>
</evidence>
<comment type="caution">
    <text evidence="2">The sequence shown here is derived from an EMBL/GenBank/DDBJ whole genome shotgun (WGS) entry which is preliminary data.</text>
</comment>
<dbReference type="InterPro" id="IPR007055">
    <property type="entry name" value="BON_dom"/>
</dbReference>
<dbReference type="OrthoDB" id="870892at2"/>
<dbReference type="EMBL" id="QFYP01000001">
    <property type="protein sequence ID" value="RAK59582.1"/>
    <property type="molecule type" value="Genomic_DNA"/>
</dbReference>
<dbReference type="PANTHER" id="PTHR34606">
    <property type="entry name" value="BON DOMAIN-CONTAINING PROTEIN"/>
    <property type="match status" value="1"/>
</dbReference>
<gene>
    <name evidence="2" type="ORF">DJ021_07090</name>
</gene>
<dbReference type="SMART" id="SM00749">
    <property type="entry name" value="BON"/>
    <property type="match status" value="3"/>
</dbReference>
<accession>A0A328AWT0</accession>
<dbReference type="Pfam" id="PF04972">
    <property type="entry name" value="BON"/>
    <property type="match status" value="3"/>
</dbReference>
<dbReference type="PANTHER" id="PTHR34606:SF15">
    <property type="entry name" value="BON DOMAIN-CONTAINING PROTEIN"/>
    <property type="match status" value="1"/>
</dbReference>
<feature type="domain" description="BON" evidence="1">
    <location>
        <begin position="3"/>
        <end position="71"/>
    </location>
</feature>
<dbReference type="RefSeq" id="WP_111456875.1">
    <property type="nucleotide sequence ID" value="NZ_QFYP01000001.1"/>
</dbReference>
<keyword evidence="2" id="KW-0808">Transferase</keyword>
<dbReference type="Proteomes" id="UP000249842">
    <property type="component" value="Unassembled WGS sequence"/>
</dbReference>
<dbReference type="AlphaFoldDB" id="A0A328AWT0"/>
<keyword evidence="3" id="KW-1185">Reference proteome</keyword>
<name>A0A328AWT0_9CAUL</name>
<feature type="domain" description="BON" evidence="1">
    <location>
        <begin position="78"/>
        <end position="146"/>
    </location>
</feature>
<reference evidence="3" key="1">
    <citation type="submission" date="2018-05" db="EMBL/GenBank/DDBJ databases">
        <authorList>
            <person name="Li X."/>
        </authorList>
    </citation>
    <scope>NUCLEOTIDE SEQUENCE [LARGE SCALE GENOMIC DNA]</scope>
    <source>
        <strain evidence="3">HKS-05</strain>
    </source>
</reference>
<evidence type="ECO:0000259" key="1">
    <source>
        <dbReference type="PROSITE" id="PS50914"/>
    </source>
</evidence>
<keyword evidence="2" id="KW-0032">Aminotransferase</keyword>
<organism evidence="2 3">
    <name type="scientific">Phenylobacterium hankyongense</name>
    <dbReference type="NCBI Taxonomy" id="1813876"/>
    <lineage>
        <taxon>Bacteria</taxon>
        <taxon>Pseudomonadati</taxon>
        <taxon>Pseudomonadota</taxon>
        <taxon>Alphaproteobacteria</taxon>
        <taxon>Caulobacterales</taxon>
        <taxon>Caulobacteraceae</taxon>
        <taxon>Phenylobacterium</taxon>
    </lineage>
</organism>
<dbReference type="InterPro" id="IPR014004">
    <property type="entry name" value="Transpt-assoc_nodulatn_dom_bac"/>
</dbReference>
<sequence length="221" mass="24592">MRSDQDIKQDVERELRYDPDIDATDIGVAVKDGVVTLAGFVHSYGDKWEAEREAKKVIGVRAVANDIEVRLPAVDVRADPEIARDVAREIKLFLPLAADDIKATVRSGWVTLEGQVEWNFQGQRAEQAVRRVRGVKGVSNLVTVKPKVEPGEVRRQIEEALKRNAEVDARNITVEANGGEVILKGRVRSWAERTEAERAAWRAPGVRRVDNQIIVDALVAA</sequence>
<dbReference type="GO" id="GO:0008483">
    <property type="term" value="F:transaminase activity"/>
    <property type="evidence" value="ECO:0007669"/>
    <property type="project" value="UniProtKB-KW"/>
</dbReference>
<evidence type="ECO:0000313" key="3">
    <source>
        <dbReference type="Proteomes" id="UP000249842"/>
    </source>
</evidence>
<protein>
    <submittedName>
        <fullName evidence="2">Ornithine aminotransferase</fullName>
    </submittedName>
</protein>
<proteinExistence type="predicted"/>
<dbReference type="PROSITE" id="PS50914">
    <property type="entry name" value="BON"/>
    <property type="match status" value="3"/>
</dbReference>